<feature type="domain" description="WAP" evidence="4">
    <location>
        <begin position="23"/>
        <end position="69"/>
    </location>
</feature>
<dbReference type="GO" id="GO:0005615">
    <property type="term" value="C:extracellular space"/>
    <property type="evidence" value="ECO:0007669"/>
    <property type="project" value="TreeGrafter"/>
</dbReference>
<comment type="caution">
    <text evidence="2">Lacks conserved residue(s) required for the propagation of feature annotation.</text>
</comment>
<dbReference type="PANTHER" id="PTHR19441">
    <property type="entry name" value="WHEY ACDIC PROTEIN WAP"/>
    <property type="match status" value="1"/>
</dbReference>
<dbReference type="Gene3D" id="4.10.75.10">
    <property type="entry name" value="Elafin-like"/>
    <property type="match status" value="2"/>
</dbReference>
<dbReference type="EMBL" id="KN608486">
    <property type="protein sequence ID" value="KHJ78861.1"/>
    <property type="molecule type" value="Genomic_DNA"/>
</dbReference>
<dbReference type="InterPro" id="IPR036857">
    <property type="entry name" value="Thyroglobulin_1_sf"/>
</dbReference>
<feature type="non-terminal residue" evidence="5">
    <location>
        <position position="1"/>
    </location>
</feature>
<gene>
    <name evidence="5" type="ORF">OESDEN_21512</name>
</gene>
<dbReference type="Pfam" id="PF00086">
    <property type="entry name" value="Thyroglobulin_1"/>
    <property type="match status" value="1"/>
</dbReference>
<accession>A0A0B1S4Q0</accession>
<dbReference type="PROSITE" id="PS51390">
    <property type="entry name" value="WAP"/>
    <property type="match status" value="2"/>
</dbReference>
<dbReference type="PROSITE" id="PS00484">
    <property type="entry name" value="THYROGLOBULIN_1_1"/>
    <property type="match status" value="1"/>
</dbReference>
<dbReference type="PANTHER" id="PTHR19441:SF95">
    <property type="entry name" value="PERLWAPIN ISOFORM X1"/>
    <property type="match status" value="1"/>
</dbReference>
<evidence type="ECO:0000256" key="2">
    <source>
        <dbReference type="PROSITE-ProRule" id="PRU00500"/>
    </source>
</evidence>
<name>A0A0B1S4Q0_OESDE</name>
<dbReference type="OrthoDB" id="5853592at2759"/>
<evidence type="ECO:0000256" key="1">
    <source>
        <dbReference type="ARBA" id="ARBA00023157"/>
    </source>
</evidence>
<dbReference type="InterPro" id="IPR008197">
    <property type="entry name" value="WAP_dom"/>
</dbReference>
<feature type="domain" description="Thyroglobulin type-1" evidence="3">
    <location>
        <begin position="129"/>
        <end position="197"/>
    </location>
</feature>
<evidence type="ECO:0000259" key="3">
    <source>
        <dbReference type="PROSITE" id="PS51162"/>
    </source>
</evidence>
<evidence type="ECO:0000313" key="6">
    <source>
        <dbReference type="Proteomes" id="UP000053660"/>
    </source>
</evidence>
<feature type="domain" description="WAP" evidence="4">
    <location>
        <begin position="76"/>
        <end position="127"/>
    </location>
</feature>
<dbReference type="InterPro" id="IPR050514">
    <property type="entry name" value="WAP_four-disulfide_core"/>
</dbReference>
<dbReference type="Proteomes" id="UP000053660">
    <property type="component" value="Unassembled WGS sequence"/>
</dbReference>
<dbReference type="Pfam" id="PF00095">
    <property type="entry name" value="WAP"/>
    <property type="match status" value="2"/>
</dbReference>
<dbReference type="InterPro" id="IPR036645">
    <property type="entry name" value="Elafin-like_sf"/>
</dbReference>
<dbReference type="Gene3D" id="4.10.800.10">
    <property type="entry name" value="Thyroglobulin type-1"/>
    <property type="match status" value="1"/>
</dbReference>
<dbReference type="GO" id="GO:0004867">
    <property type="term" value="F:serine-type endopeptidase inhibitor activity"/>
    <property type="evidence" value="ECO:0007669"/>
    <property type="project" value="TreeGrafter"/>
</dbReference>
<organism evidence="5 6">
    <name type="scientific">Oesophagostomum dentatum</name>
    <name type="common">Nodular worm</name>
    <dbReference type="NCBI Taxonomy" id="61180"/>
    <lineage>
        <taxon>Eukaryota</taxon>
        <taxon>Metazoa</taxon>
        <taxon>Ecdysozoa</taxon>
        <taxon>Nematoda</taxon>
        <taxon>Chromadorea</taxon>
        <taxon>Rhabditida</taxon>
        <taxon>Rhabditina</taxon>
        <taxon>Rhabditomorpha</taxon>
        <taxon>Strongyloidea</taxon>
        <taxon>Strongylidae</taxon>
        <taxon>Oesophagostomum</taxon>
    </lineage>
</organism>
<proteinExistence type="predicted"/>
<dbReference type="SMART" id="SM00217">
    <property type="entry name" value="WAP"/>
    <property type="match status" value="2"/>
</dbReference>
<protein>
    <submittedName>
        <fullName evidence="5">WAP-type 'four-disulfide core</fullName>
    </submittedName>
</protein>
<evidence type="ECO:0000313" key="5">
    <source>
        <dbReference type="EMBL" id="KHJ78861.1"/>
    </source>
</evidence>
<dbReference type="SUPFAM" id="SSF57256">
    <property type="entry name" value="Elafin-like"/>
    <property type="match status" value="2"/>
</dbReference>
<reference evidence="5 6" key="1">
    <citation type="submission" date="2014-03" db="EMBL/GenBank/DDBJ databases">
        <title>Draft genome of the hookworm Oesophagostomum dentatum.</title>
        <authorList>
            <person name="Mitreva M."/>
        </authorList>
    </citation>
    <scope>NUCLEOTIDE SEQUENCE [LARGE SCALE GENOMIC DNA]</scope>
    <source>
        <strain evidence="5 6">OD-Hann</strain>
    </source>
</reference>
<keyword evidence="1" id="KW-1015">Disulfide bond</keyword>
<dbReference type="SUPFAM" id="SSF57610">
    <property type="entry name" value="Thyroglobulin type-1 domain"/>
    <property type="match status" value="1"/>
</dbReference>
<keyword evidence="6" id="KW-1185">Reference proteome</keyword>
<dbReference type="AlphaFoldDB" id="A0A0B1S4Q0"/>
<evidence type="ECO:0000259" key="4">
    <source>
        <dbReference type="PROSITE" id="PS51390"/>
    </source>
</evidence>
<sequence length="246" mass="26751">SKTSGYCSQFKSDGGVCCPGQEPVWSPGTCPHGILSNGDCFRHCVVDEECASGQKCCFNGCGMSCVAALFSAPPSLSIHIGECLPAKSLGAFCVQRSKESECSEDTDCLPLRKCCSDGCVRRCTFPDITTHCIHARLAALAIRDYDSSGFVPECDSSGDYQQIQSHYGLKWCVDKHGKEIPDNAAIMKDVLSVTALCHANWSNVRRGSYVEWSNLDATRKAVLPFQDVYLTPVHLGNRSFQKELGC</sequence>
<dbReference type="PROSITE" id="PS51162">
    <property type="entry name" value="THYROGLOBULIN_1_2"/>
    <property type="match status" value="1"/>
</dbReference>
<dbReference type="InterPro" id="IPR000716">
    <property type="entry name" value="Thyroglobulin_1"/>
</dbReference>